<keyword evidence="1" id="KW-0732">Signal</keyword>
<dbReference type="Proteomes" id="UP000547674">
    <property type="component" value="Unassembled WGS sequence"/>
</dbReference>
<dbReference type="AlphaFoldDB" id="A0A7Y2EE69"/>
<feature type="signal peptide" evidence="1">
    <location>
        <begin position="1"/>
        <end position="25"/>
    </location>
</feature>
<feature type="chain" id="PRO_5031190855" description="PEP-CTERM sorting domain-containing protein" evidence="1">
    <location>
        <begin position="26"/>
        <end position="229"/>
    </location>
</feature>
<evidence type="ECO:0008006" key="4">
    <source>
        <dbReference type="Google" id="ProtNLM"/>
    </source>
</evidence>
<gene>
    <name evidence="2" type="ORF">HKN21_06330</name>
</gene>
<proteinExistence type="predicted"/>
<accession>A0A7Y2EE69</accession>
<dbReference type="EMBL" id="JABDJR010000239">
    <property type="protein sequence ID" value="NNF06358.1"/>
    <property type="molecule type" value="Genomic_DNA"/>
</dbReference>
<evidence type="ECO:0000313" key="2">
    <source>
        <dbReference type="EMBL" id="NNF06358.1"/>
    </source>
</evidence>
<sequence length="229" mass="23676">MKRFAIGLIMGAVALGMGSAQLAEAQIAGPKLALHVTGHATKGRCSTASPNGTNTACSSFVTQGNLLTSYDVYIVIANAPVGGTQGVTFGILYDGAAASGIGVFDWVGCGDLEFPGGGWPESGGGNVVTWATCQMEDIGGEGVQATVGSFYTYAYSNDFYQITRREYVPNPDLQWSSCASGTSDFDQLQTGIAYFGGATGCNPCLIECMPIATEKTTWGGIKNKLSGGE</sequence>
<protein>
    <recommendedName>
        <fullName evidence="4">PEP-CTERM sorting domain-containing protein</fullName>
    </recommendedName>
</protein>
<reference evidence="2 3" key="1">
    <citation type="submission" date="2020-03" db="EMBL/GenBank/DDBJ databases">
        <title>Metabolic flexibility allows generalist bacteria to become dominant in a frequently disturbed ecosystem.</title>
        <authorList>
            <person name="Chen Y.-J."/>
            <person name="Leung P.M."/>
            <person name="Bay S.K."/>
            <person name="Hugenholtz P."/>
            <person name="Kessler A.J."/>
            <person name="Shelley G."/>
            <person name="Waite D.W."/>
            <person name="Cook P.L."/>
            <person name="Greening C."/>
        </authorList>
    </citation>
    <scope>NUCLEOTIDE SEQUENCE [LARGE SCALE GENOMIC DNA]</scope>
    <source>
        <strain evidence="2">SS_bin_28</strain>
    </source>
</reference>
<organism evidence="2 3">
    <name type="scientific">Eiseniibacteriota bacterium</name>
    <dbReference type="NCBI Taxonomy" id="2212470"/>
    <lineage>
        <taxon>Bacteria</taxon>
        <taxon>Candidatus Eiseniibacteriota</taxon>
    </lineage>
</organism>
<evidence type="ECO:0000313" key="3">
    <source>
        <dbReference type="Proteomes" id="UP000547674"/>
    </source>
</evidence>
<comment type="caution">
    <text evidence="2">The sequence shown here is derived from an EMBL/GenBank/DDBJ whole genome shotgun (WGS) entry which is preliminary data.</text>
</comment>
<evidence type="ECO:0000256" key="1">
    <source>
        <dbReference type="SAM" id="SignalP"/>
    </source>
</evidence>
<name>A0A7Y2EE69_UNCEI</name>